<evidence type="ECO:0000313" key="9">
    <source>
        <dbReference type="Proteomes" id="UP000480485"/>
    </source>
</evidence>
<keyword evidence="3" id="KW-0238">DNA-binding</keyword>
<dbReference type="SUPFAM" id="SSF53850">
    <property type="entry name" value="Periplasmic binding protein-like II"/>
    <property type="match status" value="1"/>
</dbReference>
<feature type="domain" description="LysR substrate-binding" evidence="5">
    <location>
        <begin position="3"/>
        <end position="68"/>
    </location>
</feature>
<keyword evidence="2" id="KW-0805">Transcription regulation</keyword>
<dbReference type="Gene3D" id="3.40.190.10">
    <property type="entry name" value="Periplasmic binding protein-like II"/>
    <property type="match status" value="2"/>
</dbReference>
<evidence type="ECO:0000313" key="6">
    <source>
        <dbReference type="EMBL" id="MWT89563.1"/>
    </source>
</evidence>
<organism evidence="6 9">
    <name type="scientific">Escherichia coli</name>
    <dbReference type="NCBI Taxonomy" id="562"/>
    <lineage>
        <taxon>Bacteria</taxon>
        <taxon>Pseudomonadati</taxon>
        <taxon>Pseudomonadota</taxon>
        <taxon>Gammaproteobacteria</taxon>
        <taxon>Enterobacterales</taxon>
        <taxon>Enterobacteriaceae</taxon>
        <taxon>Escherichia</taxon>
    </lineage>
</organism>
<evidence type="ECO:0000259" key="5">
    <source>
        <dbReference type="Pfam" id="PF03466"/>
    </source>
</evidence>
<dbReference type="Pfam" id="PF03466">
    <property type="entry name" value="LysR_substrate"/>
    <property type="match status" value="1"/>
</dbReference>
<dbReference type="GO" id="GO:0006355">
    <property type="term" value="P:regulation of DNA-templated transcription"/>
    <property type="evidence" value="ECO:0007669"/>
    <property type="project" value="TreeGrafter"/>
</dbReference>
<dbReference type="EMBL" id="WUIG01000713">
    <property type="protein sequence ID" value="MXJ11165.1"/>
    <property type="molecule type" value="Genomic_DNA"/>
</dbReference>
<evidence type="ECO:0000313" key="8">
    <source>
        <dbReference type="Proteomes" id="UP000447081"/>
    </source>
</evidence>
<name>A0A6L7CRL5_ECOLX</name>
<dbReference type="EMBL" id="WTRN01002447">
    <property type="protein sequence ID" value="MWT89563.1"/>
    <property type="molecule type" value="Genomic_DNA"/>
</dbReference>
<reference evidence="7 8" key="1">
    <citation type="submission" date="2019-12" db="EMBL/GenBank/DDBJ databases">
        <title>Enteriobacteria Tanzani isolates_10434.</title>
        <authorList>
            <person name="Subbiah M."/>
            <person name="Call D."/>
        </authorList>
    </citation>
    <scope>NUCLEOTIDE SEQUENCE [LARGE SCALE GENOMIC DNA]</scope>
    <source>
        <strain evidence="7 8">10434wG3</strain>
    </source>
</reference>
<gene>
    <name evidence="6" type="primary">leuO</name>
    <name evidence="6" type="ORF">GP954_31275</name>
    <name evidence="7" type="ORF">GRW24_22300</name>
</gene>
<keyword evidence="4" id="KW-0804">Transcription</keyword>
<evidence type="ECO:0000256" key="4">
    <source>
        <dbReference type="ARBA" id="ARBA00023163"/>
    </source>
</evidence>
<dbReference type="Proteomes" id="UP000447081">
    <property type="component" value="Unassembled WGS sequence"/>
</dbReference>
<feature type="non-terminal residue" evidence="6">
    <location>
        <position position="1"/>
    </location>
</feature>
<evidence type="ECO:0000256" key="1">
    <source>
        <dbReference type="ARBA" id="ARBA00009437"/>
    </source>
</evidence>
<accession>A0A6L7CRL5</accession>
<dbReference type="AlphaFoldDB" id="A0A6L7CRL5"/>
<evidence type="ECO:0000313" key="7">
    <source>
        <dbReference type="EMBL" id="MXJ11165.1"/>
    </source>
</evidence>
<dbReference type="PANTHER" id="PTHR30118:SF6">
    <property type="entry name" value="HTH-TYPE TRANSCRIPTIONAL REGULATOR LEUO"/>
    <property type="match status" value="1"/>
</dbReference>
<evidence type="ECO:0000256" key="3">
    <source>
        <dbReference type="ARBA" id="ARBA00023125"/>
    </source>
</evidence>
<reference evidence="6 9" key="2">
    <citation type="submission" date="2019-12" db="EMBL/GenBank/DDBJ databases">
        <title>Enteriobacteria Tanzani isolates_8377-8380.</title>
        <authorList>
            <person name="Subbiah M."/>
            <person name="Call D."/>
        </authorList>
    </citation>
    <scope>NUCLEOTIDE SEQUENCE [LARGE SCALE GENOMIC DNA]</scope>
    <source>
        <strain evidence="6 9">8378wC7</strain>
    </source>
</reference>
<dbReference type="Proteomes" id="UP000480485">
    <property type="component" value="Unassembled WGS sequence"/>
</dbReference>
<sequence>AMMSVLSVVSQTHLVAIAPRWLAEEFAESLELQVLPLPLKQNSRTCYLSWHEAAGRDKGHQWMEEQLVSICKR</sequence>
<protein>
    <submittedName>
        <fullName evidence="6">Transcriptional regulator LeuO</fullName>
    </submittedName>
</protein>
<dbReference type="GO" id="GO:0003677">
    <property type="term" value="F:DNA binding"/>
    <property type="evidence" value="ECO:0007669"/>
    <property type="project" value="UniProtKB-KW"/>
</dbReference>
<comment type="caution">
    <text evidence="6">The sequence shown here is derived from an EMBL/GenBank/DDBJ whole genome shotgun (WGS) entry which is preliminary data.</text>
</comment>
<proteinExistence type="inferred from homology"/>
<dbReference type="PANTHER" id="PTHR30118">
    <property type="entry name" value="HTH-TYPE TRANSCRIPTIONAL REGULATOR LEUO-RELATED"/>
    <property type="match status" value="1"/>
</dbReference>
<comment type="similarity">
    <text evidence="1">Belongs to the LysR transcriptional regulatory family.</text>
</comment>
<dbReference type="InterPro" id="IPR050389">
    <property type="entry name" value="LysR-type_TF"/>
</dbReference>
<dbReference type="InterPro" id="IPR005119">
    <property type="entry name" value="LysR_subst-bd"/>
</dbReference>
<evidence type="ECO:0000256" key="2">
    <source>
        <dbReference type="ARBA" id="ARBA00023015"/>
    </source>
</evidence>